<evidence type="ECO:0000256" key="1">
    <source>
        <dbReference type="ARBA" id="ARBA00023015"/>
    </source>
</evidence>
<dbReference type="Gene3D" id="1.10.10.10">
    <property type="entry name" value="Winged helix-like DNA-binding domain superfamily/Winged helix DNA-binding domain"/>
    <property type="match status" value="1"/>
</dbReference>
<evidence type="ECO:0000313" key="5">
    <source>
        <dbReference type="EMBL" id="NWF48801.1"/>
    </source>
</evidence>
<dbReference type="EMBL" id="VYGV01000028">
    <property type="protein sequence ID" value="NWF48801.1"/>
    <property type="molecule type" value="Genomic_DNA"/>
</dbReference>
<dbReference type="Proteomes" id="UP000545507">
    <property type="component" value="Unassembled WGS sequence"/>
</dbReference>
<keyword evidence="1" id="KW-0805">Transcription regulation</keyword>
<comment type="caution">
    <text evidence="5">The sequence shown here is derived from an EMBL/GenBank/DDBJ whole genome shotgun (WGS) entry which is preliminary data.</text>
</comment>
<name>A0A7Y8H1I8_9BURK</name>
<dbReference type="GO" id="GO:0006355">
    <property type="term" value="P:regulation of DNA-templated transcription"/>
    <property type="evidence" value="ECO:0007669"/>
    <property type="project" value="InterPro"/>
</dbReference>
<dbReference type="Pfam" id="PF00196">
    <property type="entry name" value="GerE"/>
    <property type="match status" value="1"/>
</dbReference>
<feature type="domain" description="HTH luxR-type" evidence="4">
    <location>
        <begin position="141"/>
        <end position="203"/>
    </location>
</feature>
<dbReference type="SUPFAM" id="SSF46894">
    <property type="entry name" value="C-terminal effector domain of the bipartite response regulators"/>
    <property type="match status" value="1"/>
</dbReference>
<organism evidence="5 6">
    <name type="scientific">Hydrogenophaga aromaticivorans</name>
    <dbReference type="NCBI Taxonomy" id="2610898"/>
    <lineage>
        <taxon>Bacteria</taxon>
        <taxon>Pseudomonadati</taxon>
        <taxon>Pseudomonadota</taxon>
        <taxon>Betaproteobacteria</taxon>
        <taxon>Burkholderiales</taxon>
        <taxon>Comamonadaceae</taxon>
        <taxon>Hydrogenophaga</taxon>
    </lineage>
</organism>
<sequence>MLRRLAIMEHRPGISRLIDRAGVAEDVAPGGTRGWPLGCEGSRWSVIDRPLVQWLHGRGAADCRVAIAHDGDEACLLVAGEASAVYAIHASRAPGLGGFPDDELRRWAKAAMLLRQVICQHPYTRPSATVSERVQRAETLLRARATRLSGREQQVAARIACGITNDGIAADLGISPATVLTLRRRAYAKLGIRNCIELSWLAD</sequence>
<accession>A0A7Y8H1I8</accession>
<protein>
    <submittedName>
        <fullName evidence="5">Helix-turn-helix transcriptional regulator</fullName>
    </submittedName>
</protein>
<evidence type="ECO:0000256" key="3">
    <source>
        <dbReference type="ARBA" id="ARBA00023163"/>
    </source>
</evidence>
<dbReference type="GO" id="GO:0003677">
    <property type="term" value="F:DNA binding"/>
    <property type="evidence" value="ECO:0007669"/>
    <property type="project" value="UniProtKB-KW"/>
</dbReference>
<proteinExistence type="predicted"/>
<dbReference type="PROSITE" id="PS00622">
    <property type="entry name" value="HTH_LUXR_1"/>
    <property type="match status" value="1"/>
</dbReference>
<dbReference type="InterPro" id="IPR016032">
    <property type="entry name" value="Sig_transdc_resp-reg_C-effctor"/>
</dbReference>
<dbReference type="PANTHER" id="PTHR44688:SF16">
    <property type="entry name" value="DNA-BINDING TRANSCRIPTIONAL ACTIVATOR DEVR_DOSR"/>
    <property type="match status" value="1"/>
</dbReference>
<evidence type="ECO:0000256" key="2">
    <source>
        <dbReference type="ARBA" id="ARBA00023125"/>
    </source>
</evidence>
<keyword evidence="2" id="KW-0238">DNA-binding</keyword>
<keyword evidence="6" id="KW-1185">Reference proteome</keyword>
<dbReference type="InterPro" id="IPR036388">
    <property type="entry name" value="WH-like_DNA-bd_sf"/>
</dbReference>
<reference evidence="5 6" key="1">
    <citation type="submission" date="2019-09" db="EMBL/GenBank/DDBJ databases">
        <title>Hydrogenophaga aromatica sp. nov., isolated from a para-xylene-degrading enrichment culture.</title>
        <authorList>
            <person name="Tancsics A."/>
            <person name="Banerjee S."/>
        </authorList>
    </citation>
    <scope>NUCLEOTIDE SEQUENCE [LARGE SCALE GENOMIC DNA]</scope>
    <source>
        <strain evidence="5 6">D2P1</strain>
    </source>
</reference>
<dbReference type="PANTHER" id="PTHR44688">
    <property type="entry name" value="DNA-BINDING TRANSCRIPTIONAL ACTIVATOR DEVR_DOSR"/>
    <property type="match status" value="1"/>
</dbReference>
<dbReference type="InterPro" id="IPR000792">
    <property type="entry name" value="Tscrpt_reg_LuxR_C"/>
</dbReference>
<evidence type="ECO:0000259" key="4">
    <source>
        <dbReference type="PROSITE" id="PS50043"/>
    </source>
</evidence>
<gene>
    <name evidence="5" type="ORF">F3K02_26595</name>
</gene>
<evidence type="ECO:0000313" key="6">
    <source>
        <dbReference type="Proteomes" id="UP000545507"/>
    </source>
</evidence>
<dbReference type="SMART" id="SM00421">
    <property type="entry name" value="HTH_LUXR"/>
    <property type="match status" value="1"/>
</dbReference>
<dbReference type="PRINTS" id="PR00038">
    <property type="entry name" value="HTHLUXR"/>
</dbReference>
<dbReference type="CDD" id="cd06170">
    <property type="entry name" value="LuxR_C_like"/>
    <property type="match status" value="1"/>
</dbReference>
<dbReference type="AlphaFoldDB" id="A0A7Y8H1I8"/>
<dbReference type="PROSITE" id="PS50043">
    <property type="entry name" value="HTH_LUXR_2"/>
    <property type="match status" value="1"/>
</dbReference>
<keyword evidence="3" id="KW-0804">Transcription</keyword>